<sequence length="68" mass="6960">MAPPDGGDHTGACDPRTMATTTTLDGDDGDPAGPASCMVHRSRGMRRRALHDLVAQALDERTGAGGLA</sequence>
<protein>
    <submittedName>
        <fullName evidence="2">Inorganic phosphate transporter 1-2</fullName>
    </submittedName>
</protein>
<dbReference type="AlphaFoldDB" id="A0AB34G3K1"/>
<gene>
    <name evidence="2" type="ORF">O9K51_00354</name>
</gene>
<evidence type="ECO:0000313" key="3">
    <source>
        <dbReference type="Proteomes" id="UP001163105"/>
    </source>
</evidence>
<comment type="caution">
    <text evidence="2">The sequence shown here is derived from an EMBL/GenBank/DDBJ whole genome shotgun (WGS) entry which is preliminary data.</text>
</comment>
<accession>A0AB34G3K1</accession>
<keyword evidence="3" id="KW-1185">Reference proteome</keyword>
<dbReference type="EMBL" id="JAQHRD010000001">
    <property type="protein sequence ID" value="KAJ6445593.1"/>
    <property type="molecule type" value="Genomic_DNA"/>
</dbReference>
<dbReference type="Proteomes" id="UP001163105">
    <property type="component" value="Unassembled WGS sequence"/>
</dbReference>
<reference evidence="2" key="1">
    <citation type="submission" date="2023-01" db="EMBL/GenBank/DDBJ databases">
        <title>The growth and conidiation of Purpureocillium lavendulum are regulated by nitrogen source and histone H3K14 acetylation.</title>
        <authorList>
            <person name="Tang P."/>
            <person name="Han J."/>
            <person name="Zhang C."/>
            <person name="Tang P."/>
            <person name="Qi F."/>
            <person name="Zhang K."/>
            <person name="Liang L."/>
        </authorList>
    </citation>
    <scope>NUCLEOTIDE SEQUENCE</scope>
    <source>
        <strain evidence="2">YMF1.00683</strain>
    </source>
</reference>
<name>A0AB34G3K1_9HYPO</name>
<feature type="region of interest" description="Disordered" evidence="1">
    <location>
        <begin position="1"/>
        <end position="43"/>
    </location>
</feature>
<organism evidence="2 3">
    <name type="scientific">Purpureocillium lavendulum</name>
    <dbReference type="NCBI Taxonomy" id="1247861"/>
    <lineage>
        <taxon>Eukaryota</taxon>
        <taxon>Fungi</taxon>
        <taxon>Dikarya</taxon>
        <taxon>Ascomycota</taxon>
        <taxon>Pezizomycotina</taxon>
        <taxon>Sordariomycetes</taxon>
        <taxon>Hypocreomycetidae</taxon>
        <taxon>Hypocreales</taxon>
        <taxon>Ophiocordycipitaceae</taxon>
        <taxon>Purpureocillium</taxon>
    </lineage>
</organism>
<proteinExistence type="predicted"/>
<evidence type="ECO:0000256" key="1">
    <source>
        <dbReference type="SAM" id="MobiDB-lite"/>
    </source>
</evidence>
<evidence type="ECO:0000313" key="2">
    <source>
        <dbReference type="EMBL" id="KAJ6445593.1"/>
    </source>
</evidence>